<evidence type="ECO:0000256" key="12">
    <source>
        <dbReference type="ARBA" id="ARBA00023224"/>
    </source>
</evidence>
<feature type="transmembrane region" description="Helical" evidence="17">
    <location>
        <begin position="95"/>
        <end position="115"/>
    </location>
</feature>
<protein>
    <recommendedName>
        <fullName evidence="2">Alpha-2A adrenergic receptor</fullName>
    </recommendedName>
    <alternativeName>
        <fullName evidence="14">Alpha-2A adrenoreceptor</fullName>
    </alternativeName>
</protein>
<comment type="similarity">
    <text evidence="15">Belongs to the G-protein coupled receptor 1 family.</text>
</comment>
<keyword evidence="20" id="KW-1185">Reference proteome</keyword>
<accession>A0AAN9GYU3</accession>
<evidence type="ECO:0000256" key="1">
    <source>
        <dbReference type="ARBA" id="ARBA00004651"/>
    </source>
</evidence>
<feature type="transmembrane region" description="Helical" evidence="17">
    <location>
        <begin position="136"/>
        <end position="153"/>
    </location>
</feature>
<dbReference type="PRINTS" id="PR01103">
    <property type="entry name" value="ADRENERGICR"/>
</dbReference>
<keyword evidence="11" id="KW-0325">Glycoprotein</keyword>
<dbReference type="SUPFAM" id="SSF81321">
    <property type="entry name" value="Family A G protein-coupled receptor-like"/>
    <property type="match status" value="1"/>
</dbReference>
<evidence type="ECO:0000256" key="6">
    <source>
        <dbReference type="ARBA" id="ARBA00023040"/>
    </source>
</evidence>
<organism evidence="19 20">
    <name type="scientific">Phoxinus phoxinus</name>
    <name type="common">Eurasian minnow</name>
    <dbReference type="NCBI Taxonomy" id="58324"/>
    <lineage>
        <taxon>Eukaryota</taxon>
        <taxon>Metazoa</taxon>
        <taxon>Chordata</taxon>
        <taxon>Craniata</taxon>
        <taxon>Vertebrata</taxon>
        <taxon>Euteleostomi</taxon>
        <taxon>Actinopterygii</taxon>
        <taxon>Neopterygii</taxon>
        <taxon>Teleostei</taxon>
        <taxon>Ostariophysi</taxon>
        <taxon>Cypriniformes</taxon>
        <taxon>Leuciscidae</taxon>
        <taxon>Phoxininae</taxon>
        <taxon>Phoxinus</taxon>
    </lineage>
</organism>
<dbReference type="PANTHER" id="PTHR24248:SF24">
    <property type="entry name" value="ALPHA-2A ADRENERGIC RECEPTOR"/>
    <property type="match status" value="1"/>
</dbReference>
<evidence type="ECO:0000256" key="2">
    <source>
        <dbReference type="ARBA" id="ARBA00016136"/>
    </source>
</evidence>
<keyword evidence="6 15" id="KW-0297">G-protein coupled receptor</keyword>
<feature type="transmembrane region" description="Helical" evidence="17">
    <location>
        <begin position="306"/>
        <end position="325"/>
    </location>
</feature>
<feature type="compositionally biased region" description="Basic residues" evidence="16">
    <location>
        <begin position="263"/>
        <end position="272"/>
    </location>
</feature>
<keyword evidence="3" id="KW-1003">Cell membrane</keyword>
<evidence type="ECO:0000256" key="8">
    <source>
        <dbReference type="ARBA" id="ARBA00023139"/>
    </source>
</evidence>
<feature type="compositionally biased region" description="Basic and acidic residues" evidence="16">
    <location>
        <begin position="209"/>
        <end position="229"/>
    </location>
</feature>
<dbReference type="AlphaFoldDB" id="A0AAN9GYU3"/>
<keyword evidence="9" id="KW-1015">Disulfide bond</keyword>
<dbReference type="GO" id="GO:0004938">
    <property type="term" value="F:alpha2-adrenergic receptor activity"/>
    <property type="evidence" value="ECO:0007669"/>
    <property type="project" value="UniProtKB-ARBA"/>
</dbReference>
<dbReference type="PANTHER" id="PTHR24248">
    <property type="entry name" value="ADRENERGIC RECEPTOR-RELATED G-PROTEIN COUPLED RECEPTOR"/>
    <property type="match status" value="1"/>
</dbReference>
<feature type="transmembrane region" description="Helical" evidence="17">
    <location>
        <begin position="173"/>
        <end position="195"/>
    </location>
</feature>
<comment type="caution">
    <text evidence="19">The sequence shown here is derived from an EMBL/GenBank/DDBJ whole genome shotgun (WGS) entry which is preliminary data.</text>
</comment>
<evidence type="ECO:0000256" key="11">
    <source>
        <dbReference type="ARBA" id="ARBA00023180"/>
    </source>
</evidence>
<evidence type="ECO:0000256" key="13">
    <source>
        <dbReference type="ARBA" id="ARBA00023288"/>
    </source>
</evidence>
<proteinExistence type="inferred from homology"/>
<dbReference type="PROSITE" id="PS00237">
    <property type="entry name" value="G_PROTEIN_RECEP_F1_1"/>
    <property type="match status" value="1"/>
</dbReference>
<dbReference type="EMBL" id="JAYKXH010000018">
    <property type="protein sequence ID" value="KAK7137250.1"/>
    <property type="molecule type" value="Genomic_DNA"/>
</dbReference>
<dbReference type="GO" id="GO:0051379">
    <property type="term" value="F:epinephrine binding"/>
    <property type="evidence" value="ECO:0007669"/>
    <property type="project" value="TreeGrafter"/>
</dbReference>
<evidence type="ECO:0000256" key="4">
    <source>
        <dbReference type="ARBA" id="ARBA00022692"/>
    </source>
</evidence>
<evidence type="ECO:0000256" key="5">
    <source>
        <dbReference type="ARBA" id="ARBA00022989"/>
    </source>
</evidence>
<dbReference type="GO" id="GO:0071881">
    <property type="term" value="P:adenylate cyclase-inhibiting adrenergic receptor signaling pathway"/>
    <property type="evidence" value="ECO:0007669"/>
    <property type="project" value="UniProtKB-ARBA"/>
</dbReference>
<dbReference type="PRINTS" id="PR00237">
    <property type="entry name" value="GPCRRHODOPSN"/>
</dbReference>
<feature type="transmembrane region" description="Helical" evidence="17">
    <location>
        <begin position="56"/>
        <end position="75"/>
    </location>
</feature>
<feature type="transmembrane region" description="Helical" evidence="17">
    <location>
        <begin position="20"/>
        <end position="44"/>
    </location>
</feature>
<keyword evidence="4 15" id="KW-0812">Transmembrane</keyword>
<dbReference type="Gene3D" id="1.20.1070.10">
    <property type="entry name" value="Rhodopsin 7-helix transmembrane proteins"/>
    <property type="match status" value="1"/>
</dbReference>
<dbReference type="InterPro" id="IPR002233">
    <property type="entry name" value="ADR_fam"/>
</dbReference>
<evidence type="ECO:0000256" key="14">
    <source>
        <dbReference type="ARBA" id="ARBA00031245"/>
    </source>
</evidence>
<evidence type="ECO:0000259" key="18">
    <source>
        <dbReference type="PROSITE" id="PS50262"/>
    </source>
</evidence>
<evidence type="ECO:0000313" key="19">
    <source>
        <dbReference type="EMBL" id="KAK7137250.1"/>
    </source>
</evidence>
<feature type="transmembrane region" description="Helical" evidence="17">
    <location>
        <begin position="345"/>
        <end position="364"/>
    </location>
</feature>
<evidence type="ECO:0000256" key="17">
    <source>
        <dbReference type="SAM" id="Phobius"/>
    </source>
</evidence>
<dbReference type="GO" id="GO:0005886">
    <property type="term" value="C:plasma membrane"/>
    <property type="evidence" value="ECO:0007669"/>
    <property type="project" value="UniProtKB-SubCell"/>
</dbReference>
<keyword evidence="8" id="KW-0564">Palmitate</keyword>
<dbReference type="SMART" id="SM01381">
    <property type="entry name" value="7TM_GPCR_Srsx"/>
    <property type="match status" value="1"/>
</dbReference>
<feature type="domain" description="G-protein coupled receptors family 1 profile" evidence="18">
    <location>
        <begin position="36"/>
        <end position="361"/>
    </location>
</feature>
<evidence type="ECO:0000256" key="9">
    <source>
        <dbReference type="ARBA" id="ARBA00023157"/>
    </source>
</evidence>
<dbReference type="Proteomes" id="UP001364617">
    <property type="component" value="Unassembled WGS sequence"/>
</dbReference>
<keyword evidence="12 15" id="KW-0807">Transducer</keyword>
<evidence type="ECO:0000256" key="16">
    <source>
        <dbReference type="SAM" id="MobiDB-lite"/>
    </source>
</evidence>
<comment type="subcellular location">
    <subcellularLocation>
        <location evidence="1">Cell membrane</location>
        <topology evidence="1">Multi-pass membrane protein</topology>
    </subcellularLocation>
</comment>
<sequence>MECDNATNGTEQSYTLLVALPLSVLVGLLILLIVFGNVLVIIAVFTSRALRAPQNLFLVSLASADILVATLVMPFSLANELMGSWVFGQVWCEIYLALDVLFCTASITHLCAISLDRYWSITQAIEYNLKRTPKRIKRIVFIVWVIAAVISFPPLITIEKKEGNICEINKEKWYIISSSIGSFFLPCIIMVLVYVRIYQIAKKRTRAPPGDRRKKEAGKKDIDPHEKLNGDPNVDPDDKGELNGMDMEESSSSDHKVSNPCSLKKKSSKGKTKLSQIKPGDVDKLEACQSVKTSRWKGRQNREKRFTFVLAVVIGVFVICWFPFFFTYTLMALCDCCVPLTLFKFFFWFGYCNSSLNPIIYTIFNNDFRRSFKKILCRRDNRRMV</sequence>
<keyword evidence="5 17" id="KW-1133">Transmembrane helix</keyword>
<dbReference type="PROSITE" id="PS50262">
    <property type="entry name" value="G_PROTEIN_RECEP_F1_2"/>
    <property type="match status" value="1"/>
</dbReference>
<reference evidence="19 20" key="1">
    <citation type="submission" date="2024-02" db="EMBL/GenBank/DDBJ databases">
        <title>Chromosome-level genome assembly of the Eurasian Minnow (Phoxinus phoxinus).</title>
        <authorList>
            <person name="Oriowo T.O."/>
            <person name="Martin S."/>
            <person name="Stange M."/>
            <person name="Chrysostomakis Y."/>
            <person name="Brown T."/>
            <person name="Winkler S."/>
            <person name="Kukowka S."/>
            <person name="Myers E.W."/>
            <person name="Bohne A."/>
        </authorList>
    </citation>
    <scope>NUCLEOTIDE SEQUENCE [LARGE SCALE GENOMIC DNA]</scope>
    <source>
        <strain evidence="19">ZFMK-TIS-60720</strain>
        <tissue evidence="19">Whole Organism</tissue>
    </source>
</reference>
<feature type="region of interest" description="Disordered" evidence="16">
    <location>
        <begin position="206"/>
        <end position="277"/>
    </location>
</feature>
<evidence type="ECO:0000256" key="7">
    <source>
        <dbReference type="ARBA" id="ARBA00023136"/>
    </source>
</evidence>
<evidence type="ECO:0000313" key="20">
    <source>
        <dbReference type="Proteomes" id="UP001364617"/>
    </source>
</evidence>
<keyword evidence="7 17" id="KW-0472">Membrane</keyword>
<evidence type="ECO:0000256" key="10">
    <source>
        <dbReference type="ARBA" id="ARBA00023170"/>
    </source>
</evidence>
<dbReference type="InterPro" id="IPR000276">
    <property type="entry name" value="GPCR_Rhodpsn"/>
</dbReference>
<gene>
    <name evidence="19" type="ORF">R3I93_017356</name>
</gene>
<evidence type="ECO:0000256" key="15">
    <source>
        <dbReference type="RuleBase" id="RU000688"/>
    </source>
</evidence>
<dbReference type="Pfam" id="PF00001">
    <property type="entry name" value="7tm_1"/>
    <property type="match status" value="1"/>
</dbReference>
<name>A0AAN9GYU3_9TELE</name>
<dbReference type="InterPro" id="IPR017452">
    <property type="entry name" value="GPCR_Rhodpsn_7TM"/>
</dbReference>
<evidence type="ECO:0000256" key="3">
    <source>
        <dbReference type="ARBA" id="ARBA00022475"/>
    </source>
</evidence>
<keyword evidence="13" id="KW-0449">Lipoprotein</keyword>
<keyword evidence="10 15" id="KW-0675">Receptor</keyword>